<evidence type="ECO:0000256" key="2">
    <source>
        <dbReference type="SAM" id="SignalP"/>
    </source>
</evidence>
<proteinExistence type="predicted"/>
<dbReference type="Pfam" id="PF00497">
    <property type="entry name" value="SBP_bac_3"/>
    <property type="match status" value="1"/>
</dbReference>
<dbReference type="AlphaFoldDB" id="A0A2I9DM11"/>
<reference evidence="5" key="1">
    <citation type="submission" date="2018-01" db="EMBL/GenBank/DDBJ databases">
        <title>Draft Genome Sequence of the Radioresistant Bacterium Deinococcus aerius TR0125, Isolated from the Higher Atmosphere above Japan.</title>
        <authorList>
            <person name="Satoh K."/>
            <person name="Arai H."/>
            <person name="Sanzen T."/>
            <person name="Kawaguchi Y."/>
            <person name="Hayashi H."/>
            <person name="Yokobori S."/>
            <person name="Yamagishi A."/>
            <person name="Oono Y."/>
            <person name="Narumi I."/>
        </authorList>
    </citation>
    <scope>NUCLEOTIDE SEQUENCE [LARGE SCALE GENOMIC DNA]</scope>
    <source>
        <strain evidence="5">TR0125</strain>
    </source>
</reference>
<keyword evidence="5" id="KW-1185">Reference proteome</keyword>
<dbReference type="SUPFAM" id="SSF53850">
    <property type="entry name" value="Periplasmic binding protein-like II"/>
    <property type="match status" value="1"/>
</dbReference>
<evidence type="ECO:0000313" key="5">
    <source>
        <dbReference type="Proteomes" id="UP000236569"/>
    </source>
</evidence>
<feature type="signal peptide" evidence="2">
    <location>
        <begin position="1"/>
        <end position="25"/>
    </location>
</feature>
<feature type="domain" description="Solute-binding protein family 3/N-terminal" evidence="3">
    <location>
        <begin position="36"/>
        <end position="255"/>
    </location>
</feature>
<evidence type="ECO:0000256" key="1">
    <source>
        <dbReference type="ARBA" id="ARBA00022729"/>
    </source>
</evidence>
<organism evidence="4 5">
    <name type="scientific">Deinococcus aerius</name>
    <dbReference type="NCBI Taxonomy" id="200253"/>
    <lineage>
        <taxon>Bacteria</taxon>
        <taxon>Thermotogati</taxon>
        <taxon>Deinococcota</taxon>
        <taxon>Deinococci</taxon>
        <taxon>Deinococcales</taxon>
        <taxon>Deinococcaceae</taxon>
        <taxon>Deinococcus</taxon>
    </lineage>
</organism>
<dbReference type="PANTHER" id="PTHR35936">
    <property type="entry name" value="MEMBRANE-BOUND LYTIC MUREIN TRANSGLYCOSYLASE F"/>
    <property type="match status" value="1"/>
</dbReference>
<dbReference type="OrthoDB" id="368476at2"/>
<dbReference type="InterPro" id="IPR001638">
    <property type="entry name" value="Solute-binding_3/MltF_N"/>
</dbReference>
<dbReference type="PANTHER" id="PTHR35936:SF19">
    <property type="entry name" value="AMINO-ACID-BINDING PROTEIN YXEM-RELATED"/>
    <property type="match status" value="1"/>
</dbReference>
<comment type="caution">
    <text evidence="4">The sequence shown here is derived from an EMBL/GenBank/DDBJ whole genome shotgun (WGS) entry which is preliminary data.</text>
</comment>
<dbReference type="SMART" id="SM00062">
    <property type="entry name" value="PBPb"/>
    <property type="match status" value="1"/>
</dbReference>
<keyword evidence="1 2" id="KW-0732">Signal</keyword>
<dbReference type="CDD" id="cd13530">
    <property type="entry name" value="PBP2_peptides_like"/>
    <property type="match status" value="1"/>
</dbReference>
<dbReference type="EMBL" id="BFAG01000015">
    <property type="protein sequence ID" value="GBF07558.1"/>
    <property type="molecule type" value="Genomic_DNA"/>
</dbReference>
<evidence type="ECO:0000259" key="3">
    <source>
        <dbReference type="SMART" id="SM00062"/>
    </source>
</evidence>
<gene>
    <name evidence="4" type="ORF">DAERI_150076</name>
</gene>
<feature type="chain" id="PRO_5014440446" evidence="2">
    <location>
        <begin position="26"/>
        <end position="258"/>
    </location>
</feature>
<sequence length="258" mass="27533">MRPRPARLFLTAVLCLAPALLPAQARTLAEVRASGALNIATSADFEPFNYMRGGSPAGFEVDLGGAVARKLGLRAQWVVRPFDGLLRDLAGRPQEIDLVIASHAITSTRLQSADFSTPHYCTGGVILTRQGGPLTTRALAGRNLGAEAGSTYFGFLRKLPFQKSVQVYGSSQAAIQAVATGQVDAIATDRFAALDALKTYSKAKLVVGDTLWKEQIGMAFAKGNTELRQAVNGALKQLVQDGSYLKLSQKYFGQNIGC</sequence>
<evidence type="ECO:0000313" key="4">
    <source>
        <dbReference type="EMBL" id="GBF07558.1"/>
    </source>
</evidence>
<dbReference type="Proteomes" id="UP000236569">
    <property type="component" value="Unassembled WGS sequence"/>
</dbReference>
<accession>A0A2I9DM11</accession>
<protein>
    <submittedName>
        <fullName evidence="4">Amino acid ABC transporter substrate-binding protein</fullName>
    </submittedName>
</protein>
<name>A0A2I9DM11_9DEIO</name>
<dbReference type="RefSeq" id="WP_103130867.1">
    <property type="nucleotide sequence ID" value="NZ_BFAG01000015.1"/>
</dbReference>
<dbReference type="Gene3D" id="3.40.190.10">
    <property type="entry name" value="Periplasmic binding protein-like II"/>
    <property type="match status" value="2"/>
</dbReference>